<dbReference type="FunFam" id="2.60.40.1180:FF:000050">
    <property type="entry name" value="1,4-alpha-glucan branching enzyme"/>
    <property type="match status" value="1"/>
</dbReference>
<dbReference type="PIRSF" id="PIRSF000463">
    <property type="entry name" value="GlgB"/>
    <property type="match status" value="1"/>
</dbReference>
<dbReference type="AlphaFoldDB" id="A0A0D8J750"/>
<keyword evidence="5" id="KW-0328">Glycosyltransferase</keyword>
<dbReference type="InterPro" id="IPR006047">
    <property type="entry name" value="GH13_cat_dom"/>
</dbReference>
<evidence type="ECO:0000256" key="1">
    <source>
        <dbReference type="ARBA" id="ARBA00000826"/>
    </source>
</evidence>
<keyword evidence="7" id="KW-0119">Carbohydrate metabolism</keyword>
<evidence type="ECO:0000256" key="6">
    <source>
        <dbReference type="ARBA" id="ARBA00022679"/>
    </source>
</evidence>
<dbReference type="InterPro" id="IPR006048">
    <property type="entry name" value="A-amylase/branching_C"/>
</dbReference>
<dbReference type="Pfam" id="PF02806">
    <property type="entry name" value="Alpha-amylase_C"/>
    <property type="match status" value="1"/>
</dbReference>
<dbReference type="GO" id="GO:0003844">
    <property type="term" value="F:1,4-alpha-glucan branching enzyme activity"/>
    <property type="evidence" value="ECO:0007669"/>
    <property type="project" value="UniProtKB-EC"/>
</dbReference>
<evidence type="ECO:0000256" key="2">
    <source>
        <dbReference type="ARBA" id="ARBA00002953"/>
    </source>
</evidence>
<dbReference type="Proteomes" id="UP000032544">
    <property type="component" value="Unassembled WGS sequence"/>
</dbReference>
<dbReference type="STRING" id="1544798.LH29_15245"/>
<feature type="active site" description="Nucleophile" evidence="8">
    <location>
        <position position="328"/>
    </location>
</feature>
<dbReference type="PANTHER" id="PTHR43651">
    <property type="entry name" value="1,4-ALPHA-GLUCAN-BRANCHING ENZYME"/>
    <property type="match status" value="1"/>
</dbReference>
<dbReference type="Pfam" id="PF02922">
    <property type="entry name" value="CBM_48"/>
    <property type="match status" value="1"/>
</dbReference>
<protein>
    <recommendedName>
        <fullName evidence="4">1,4-alpha-glucan branching enzyme</fullName>
        <ecNumber evidence="4">2.4.1.18</ecNumber>
    </recommendedName>
</protein>
<feature type="domain" description="Glycosyl hydrolase family 13 catalytic" evidence="9">
    <location>
        <begin position="181"/>
        <end position="560"/>
    </location>
</feature>
<evidence type="ECO:0000256" key="5">
    <source>
        <dbReference type="ARBA" id="ARBA00022676"/>
    </source>
</evidence>
<dbReference type="Gene3D" id="2.60.40.10">
    <property type="entry name" value="Immunoglobulins"/>
    <property type="match status" value="1"/>
</dbReference>
<dbReference type="GO" id="GO:0043169">
    <property type="term" value="F:cation binding"/>
    <property type="evidence" value="ECO:0007669"/>
    <property type="project" value="InterPro"/>
</dbReference>
<dbReference type="Pfam" id="PF00128">
    <property type="entry name" value="Alpha-amylase"/>
    <property type="match status" value="1"/>
</dbReference>
<comment type="catalytic activity">
    <reaction evidence="1">
        <text>Transfers a segment of a (1-&gt;4)-alpha-D-glucan chain to a primary hydroxy group in a similar glucan chain.</text>
        <dbReference type="EC" id="2.4.1.18"/>
    </reaction>
</comment>
<proteinExistence type="inferred from homology"/>
<dbReference type="EMBL" id="JRHC01000004">
    <property type="protein sequence ID" value="KJF42785.1"/>
    <property type="molecule type" value="Genomic_DNA"/>
</dbReference>
<feature type="active site" description="Proton donor" evidence="8">
    <location>
        <position position="382"/>
    </location>
</feature>
<dbReference type="Gene3D" id="2.60.40.1180">
    <property type="entry name" value="Golgi alpha-mannosidase II"/>
    <property type="match status" value="1"/>
</dbReference>
<dbReference type="GO" id="GO:0005737">
    <property type="term" value="C:cytoplasm"/>
    <property type="evidence" value="ECO:0007669"/>
    <property type="project" value="TreeGrafter"/>
</dbReference>
<sequence length="672" mass="77497">MKRYLPKLVQNDKWLEPYAGVISDRMILADRKEREVTGGRSLADFATGHLYFGLHRTESGWVIREWAPNATHIYLVGTFNDWQESVEYAFASLDHGVWELHLAADQMGHGDLYALNVHWAVNHGKRIPAWATRVVQDENTHMFNAQVWAPENPYEWKNPEFQRTEEQPLIYEGHVGMAGEEARVHTYNEFREQMLPRIKANGYNVIQLMAIPEHPYYGSFGYHVSSFFAASSRFGTPEELKQLIDEAHGMGIAVIMDLVHSHAVKNEVEGLGNYDGTRYQFFHEGAKGEHPAWDSYCFNYDKNEVLHFLLSNISYWLTEYKFDGFRFDGVTSMLYFNHGLEIAFTTYDDYFNANVDQEATTYFKLANKLIKQINPQALSIAEDMSGMPGLAASIEDGGLGFDFRMAMGVPDFWIKMIKEKSDDEWEVGDIFYQLTSKRMDEQVVSYAESHDQALVGDKTIIFRLIDKEMYFSMRKDQPNLIVDRGIALHKMIRLATASTAGGAYLNFMGNEFGHPEWIDFPREGNNWSYSHARRIWSIAEDQDLKFHWLYDFDKEMIQLINQNKILSIPPVDKVLENTPDKVLAYHRGLFLFVFNFNPTQSFTDYGIPLGAGKYQIVLNTDSGRFGGHDRVDEEISYYTMPSKGLDSQHYLRLYLPARTALVLKKVDIPKVK</sequence>
<accession>A0A0D8J750</accession>
<name>A0A0D8J750_9BACT</name>
<reference evidence="10 11" key="1">
    <citation type="submission" date="2014-09" db="EMBL/GenBank/DDBJ databases">
        <title>Draft Genome Sequence of Draconibacterium sp. JN14CK-3.</title>
        <authorList>
            <person name="Dong C."/>
            <person name="Lai Q."/>
            <person name="Shao Z."/>
        </authorList>
    </citation>
    <scope>NUCLEOTIDE SEQUENCE [LARGE SCALE GENOMIC DNA]</scope>
    <source>
        <strain evidence="10 11">JN14CK-3</strain>
    </source>
</reference>
<dbReference type="OrthoDB" id="9800174at2"/>
<dbReference type="SMART" id="SM00642">
    <property type="entry name" value="Aamy"/>
    <property type="match status" value="1"/>
</dbReference>
<keyword evidence="11" id="KW-1185">Reference proteome</keyword>
<dbReference type="SUPFAM" id="SSF81296">
    <property type="entry name" value="E set domains"/>
    <property type="match status" value="1"/>
</dbReference>
<dbReference type="RefSeq" id="WP_045031151.1">
    <property type="nucleotide sequence ID" value="NZ_JRHC01000004.1"/>
</dbReference>
<evidence type="ECO:0000256" key="8">
    <source>
        <dbReference type="PIRSR" id="PIRSR000463-1"/>
    </source>
</evidence>
<dbReference type="PATRIC" id="fig|1544798.3.peg.3215"/>
<dbReference type="InterPro" id="IPR037439">
    <property type="entry name" value="Branching_enzy"/>
</dbReference>
<dbReference type="SUPFAM" id="SSF51445">
    <property type="entry name" value="(Trans)glycosidases"/>
    <property type="match status" value="1"/>
</dbReference>
<dbReference type="PANTHER" id="PTHR43651:SF3">
    <property type="entry name" value="1,4-ALPHA-GLUCAN-BRANCHING ENZYME"/>
    <property type="match status" value="1"/>
</dbReference>
<dbReference type="InterPro" id="IPR014756">
    <property type="entry name" value="Ig_E-set"/>
</dbReference>
<dbReference type="CDD" id="cd11321">
    <property type="entry name" value="AmyAc_bac_euk_BE"/>
    <property type="match status" value="1"/>
</dbReference>
<evidence type="ECO:0000256" key="3">
    <source>
        <dbReference type="ARBA" id="ARBA00009000"/>
    </source>
</evidence>
<evidence type="ECO:0000256" key="7">
    <source>
        <dbReference type="ARBA" id="ARBA00023277"/>
    </source>
</evidence>
<evidence type="ECO:0000313" key="10">
    <source>
        <dbReference type="EMBL" id="KJF42785.1"/>
    </source>
</evidence>
<dbReference type="InterPro" id="IPR004193">
    <property type="entry name" value="Glyco_hydro_13_N"/>
</dbReference>
<dbReference type="InterPro" id="IPR013780">
    <property type="entry name" value="Glyco_hydro_b"/>
</dbReference>
<dbReference type="Gene3D" id="3.20.20.80">
    <property type="entry name" value="Glycosidases"/>
    <property type="match status" value="1"/>
</dbReference>
<dbReference type="InterPro" id="IPR013783">
    <property type="entry name" value="Ig-like_fold"/>
</dbReference>
<dbReference type="GO" id="GO:0005978">
    <property type="term" value="P:glycogen biosynthetic process"/>
    <property type="evidence" value="ECO:0007669"/>
    <property type="project" value="InterPro"/>
</dbReference>
<comment type="function">
    <text evidence="2">Catalyzes the formation of the alpha-1,6-glucosidic linkages in glycogen by scission of a 1,4-alpha-linked oligosaccharide from growing alpha-1,4-glucan chains and the subsequent attachment of the oligosaccharide to the alpha-1,6 position.</text>
</comment>
<organism evidence="10 11">
    <name type="scientific">Draconibacterium sediminis</name>
    <dbReference type="NCBI Taxonomy" id="1544798"/>
    <lineage>
        <taxon>Bacteria</taxon>
        <taxon>Pseudomonadati</taxon>
        <taxon>Bacteroidota</taxon>
        <taxon>Bacteroidia</taxon>
        <taxon>Marinilabiliales</taxon>
        <taxon>Prolixibacteraceae</taxon>
        <taxon>Draconibacterium</taxon>
    </lineage>
</organism>
<keyword evidence="6" id="KW-0808">Transferase</keyword>
<dbReference type="SUPFAM" id="SSF51011">
    <property type="entry name" value="Glycosyl hydrolase domain"/>
    <property type="match status" value="1"/>
</dbReference>
<dbReference type="GO" id="GO:0004553">
    <property type="term" value="F:hydrolase activity, hydrolyzing O-glycosyl compounds"/>
    <property type="evidence" value="ECO:0007669"/>
    <property type="project" value="InterPro"/>
</dbReference>
<gene>
    <name evidence="10" type="ORF">LH29_15245</name>
</gene>
<dbReference type="CDD" id="cd02854">
    <property type="entry name" value="E_set_GBE_euk_N"/>
    <property type="match status" value="1"/>
</dbReference>
<comment type="similarity">
    <text evidence="3">Belongs to the glycosyl hydrolase 13 family. GlgB subfamily.</text>
</comment>
<comment type="caution">
    <text evidence="10">The sequence shown here is derived from an EMBL/GenBank/DDBJ whole genome shotgun (WGS) entry which is preliminary data.</text>
</comment>
<dbReference type="EC" id="2.4.1.18" evidence="4"/>
<dbReference type="FunFam" id="3.20.20.80:FF:000001">
    <property type="entry name" value="1,4-alpha-glucan branching enzyme"/>
    <property type="match status" value="1"/>
</dbReference>
<evidence type="ECO:0000256" key="4">
    <source>
        <dbReference type="ARBA" id="ARBA00012541"/>
    </source>
</evidence>
<dbReference type="InterPro" id="IPR017853">
    <property type="entry name" value="GH"/>
</dbReference>
<evidence type="ECO:0000259" key="9">
    <source>
        <dbReference type="SMART" id="SM00642"/>
    </source>
</evidence>
<evidence type="ECO:0000313" key="11">
    <source>
        <dbReference type="Proteomes" id="UP000032544"/>
    </source>
</evidence>